<sequence length="1114" mass="125668">MQAFVPKNRRPRFELNLRINDLNNIPLTSGTAFVKWSLSSSNAAENHGHTDKAVILEHRAYWNYERNLQVRLTVDRNQGLQECFLNFEIIQEFASGGRGDKNLLGRIKLNLAEYVDRSDEDDGITRRYLMHDSKINSTLKLGIAMRQIDGERNFTTPPLKSAMVFSGIAGVVSASEPTENDDLGRLPSIITKSREVADMQDIYRSTLAASWNSPVGELPADKLIEDLFAGGSGWAKGPQEGRPGRAEADTQEETLSHDEVERRQNASGSKLSPKFNDRRQKSSSDHHYRNGAKSPGTPPRPGHSRRVGSIEQGLFENSKGNSWISRKPSQEVSEFDVRQDLRSWEVSGKENQPFLLGARRHDVTSRLNSSSSDAKNQESFLYRYKTSRGQINWSQEYRADTKIKLDVDALGKPGEIVVISPQRRRSRSGSQRKKVVKKKQDRLPLMLRELGKEEQSHSNVSIEDEFEKFRSKYKQHDTLSLAGWIEARKALQSSFTMKQLSQYIDGFKEVELLPAEEGSLADDARSNPWKPSKTLLVNPDPMSQEHDTYKLSNPSDLKAKEVLAETILRACWRLGFIGQVGHIDIQLSSPAVHLLSNQKHFSFEELANMHEANIEVSHTSGVVRVTGAKNPCESIRDIVLDNINRMREQDIALPRQETFKDGSYRVFTKEFLNWVDKTYGVYCRGNNISGVSKILYLAPNKQEADDARRTLNLALYSKATTSVPFCTYIASSKKANVYTVSSELNVPFFDRNKQWFRWALPSAQSQSHEASDLKRPLFDAQPAGLSNRLLQLLISTSPATARQLAATAFRETITATVGKCLFLRKPSFNEQYIDASELGQISPPRIFLKDVPRISSFLRLLTPFPLVHYLPTYRIRLTPPAIKAKFLPKIEAEVAIRQGDPLLGDDVDLIIRNVNAIVSETSVDHLLPENTLDVRFTRHVYYQVYKGADSASQDSVLSPESINALLDSIRDCLRGAFPKNPTSSERTPTPISCHLAIPNKLVLQDMTSRIKAQLPEDETNQTIQGEYMFSPLNDILTSQVHQYDFQGERLNCGFYESGPFLPSRSTDIFLDMDVTDNIMAALSRNQSPAAHLQDEFKSFYNTSCKLAFELGIIR</sequence>
<dbReference type="RefSeq" id="XP_022582152.1">
    <property type="nucleotide sequence ID" value="XM_022725683.1"/>
</dbReference>
<dbReference type="Pfam" id="PF20776">
    <property type="entry name" value="SLS1_N"/>
    <property type="match status" value="1"/>
</dbReference>
<dbReference type="STRING" id="1073090.A0A1L9SK78"/>
<evidence type="ECO:0000259" key="2">
    <source>
        <dbReference type="PROSITE" id="PS51840"/>
    </source>
</evidence>
<feature type="domain" description="C2 NT-type" evidence="2">
    <location>
        <begin position="3"/>
        <end position="147"/>
    </location>
</feature>
<evidence type="ECO:0000313" key="3">
    <source>
        <dbReference type="EMBL" id="OJJ47642.1"/>
    </source>
</evidence>
<dbReference type="InterPro" id="IPR048400">
    <property type="entry name" value="SLS1_N"/>
</dbReference>
<dbReference type="PROSITE" id="PS51840">
    <property type="entry name" value="C2_NT"/>
    <property type="match status" value="1"/>
</dbReference>
<dbReference type="Pfam" id="PF20778">
    <property type="entry name" value="SLS1_C"/>
    <property type="match status" value="1"/>
</dbReference>
<evidence type="ECO:0000256" key="1">
    <source>
        <dbReference type="SAM" id="MobiDB-lite"/>
    </source>
</evidence>
<dbReference type="EMBL" id="KV878340">
    <property type="protein sequence ID" value="OJJ47642.1"/>
    <property type="molecule type" value="Genomic_DNA"/>
</dbReference>
<dbReference type="InterPro" id="IPR048748">
    <property type="entry name" value="SLS1_KH2"/>
</dbReference>
<dbReference type="Pfam" id="PF10358">
    <property type="entry name" value="NT-C2"/>
    <property type="match status" value="1"/>
</dbReference>
<dbReference type="OrthoDB" id="3365224at2759"/>
<dbReference type="InterPro" id="IPR019448">
    <property type="entry name" value="NT-C2"/>
</dbReference>
<dbReference type="AlphaFoldDB" id="A0A1L9SK78"/>
<dbReference type="VEuPathDB" id="FungiDB:ASPZODRAFT_15091"/>
<dbReference type="InterPro" id="IPR039931">
    <property type="entry name" value="EEIG1/2-like"/>
</dbReference>
<dbReference type="PANTHER" id="PTHR21456">
    <property type="entry name" value="FAMILY WITH SEQUENCE SIMILARITY 102"/>
    <property type="match status" value="1"/>
</dbReference>
<organism evidence="3 4">
    <name type="scientific">Penicilliopsis zonata CBS 506.65</name>
    <dbReference type="NCBI Taxonomy" id="1073090"/>
    <lineage>
        <taxon>Eukaryota</taxon>
        <taxon>Fungi</taxon>
        <taxon>Dikarya</taxon>
        <taxon>Ascomycota</taxon>
        <taxon>Pezizomycotina</taxon>
        <taxon>Eurotiomycetes</taxon>
        <taxon>Eurotiomycetidae</taxon>
        <taxon>Eurotiales</taxon>
        <taxon>Aspergillaceae</taxon>
        <taxon>Penicilliopsis</taxon>
    </lineage>
</organism>
<evidence type="ECO:0000313" key="4">
    <source>
        <dbReference type="Proteomes" id="UP000184188"/>
    </source>
</evidence>
<feature type="compositionally biased region" description="Basic and acidic residues" evidence="1">
    <location>
        <begin position="242"/>
        <end position="264"/>
    </location>
</feature>
<protein>
    <recommendedName>
        <fullName evidence="2">C2 NT-type domain-containing protein</fullName>
    </recommendedName>
</protein>
<gene>
    <name evidence="3" type="ORF">ASPZODRAFT_15091</name>
</gene>
<dbReference type="Pfam" id="PF20777">
    <property type="entry name" value="KH_SLS1_2"/>
    <property type="match status" value="1"/>
</dbReference>
<feature type="region of interest" description="Disordered" evidence="1">
    <location>
        <begin position="231"/>
        <end position="307"/>
    </location>
</feature>
<dbReference type="PANTHER" id="PTHR21456:SF1">
    <property type="entry name" value="C2 NT-TYPE DOMAIN-CONTAINING PROTEIN"/>
    <property type="match status" value="1"/>
</dbReference>
<keyword evidence="4" id="KW-1185">Reference proteome</keyword>
<dbReference type="GeneID" id="34612148"/>
<reference evidence="4" key="1">
    <citation type="journal article" date="2017" name="Genome Biol.">
        <title>Comparative genomics reveals high biological diversity and specific adaptations in the industrially and medically important fungal genus Aspergillus.</title>
        <authorList>
            <person name="de Vries R.P."/>
            <person name="Riley R."/>
            <person name="Wiebenga A."/>
            <person name="Aguilar-Osorio G."/>
            <person name="Amillis S."/>
            <person name="Uchima C.A."/>
            <person name="Anderluh G."/>
            <person name="Asadollahi M."/>
            <person name="Askin M."/>
            <person name="Barry K."/>
            <person name="Battaglia E."/>
            <person name="Bayram O."/>
            <person name="Benocci T."/>
            <person name="Braus-Stromeyer S.A."/>
            <person name="Caldana C."/>
            <person name="Canovas D."/>
            <person name="Cerqueira G.C."/>
            <person name="Chen F."/>
            <person name="Chen W."/>
            <person name="Choi C."/>
            <person name="Clum A."/>
            <person name="Dos Santos R.A."/>
            <person name="Damasio A.R."/>
            <person name="Diallinas G."/>
            <person name="Emri T."/>
            <person name="Fekete E."/>
            <person name="Flipphi M."/>
            <person name="Freyberg S."/>
            <person name="Gallo A."/>
            <person name="Gournas C."/>
            <person name="Habgood R."/>
            <person name="Hainaut M."/>
            <person name="Harispe M.L."/>
            <person name="Henrissat B."/>
            <person name="Hilden K.S."/>
            <person name="Hope R."/>
            <person name="Hossain A."/>
            <person name="Karabika E."/>
            <person name="Karaffa L."/>
            <person name="Karanyi Z."/>
            <person name="Krasevec N."/>
            <person name="Kuo A."/>
            <person name="Kusch H."/>
            <person name="LaButti K."/>
            <person name="Lagendijk E.L."/>
            <person name="Lapidus A."/>
            <person name="Levasseur A."/>
            <person name="Lindquist E."/>
            <person name="Lipzen A."/>
            <person name="Logrieco A.F."/>
            <person name="MacCabe A."/>
            <person name="Maekelae M.R."/>
            <person name="Malavazi I."/>
            <person name="Melin P."/>
            <person name="Meyer V."/>
            <person name="Mielnichuk N."/>
            <person name="Miskei M."/>
            <person name="Molnar A.P."/>
            <person name="Mule G."/>
            <person name="Ngan C.Y."/>
            <person name="Orejas M."/>
            <person name="Orosz E."/>
            <person name="Ouedraogo J.P."/>
            <person name="Overkamp K.M."/>
            <person name="Park H.-S."/>
            <person name="Perrone G."/>
            <person name="Piumi F."/>
            <person name="Punt P.J."/>
            <person name="Ram A.F."/>
            <person name="Ramon A."/>
            <person name="Rauscher S."/>
            <person name="Record E."/>
            <person name="Riano-Pachon D.M."/>
            <person name="Robert V."/>
            <person name="Roehrig J."/>
            <person name="Ruller R."/>
            <person name="Salamov A."/>
            <person name="Salih N.S."/>
            <person name="Samson R.A."/>
            <person name="Sandor E."/>
            <person name="Sanguinetti M."/>
            <person name="Schuetze T."/>
            <person name="Sepcic K."/>
            <person name="Shelest E."/>
            <person name="Sherlock G."/>
            <person name="Sophianopoulou V."/>
            <person name="Squina F.M."/>
            <person name="Sun H."/>
            <person name="Susca A."/>
            <person name="Todd R.B."/>
            <person name="Tsang A."/>
            <person name="Unkles S.E."/>
            <person name="van de Wiele N."/>
            <person name="van Rossen-Uffink D."/>
            <person name="Oliveira J.V."/>
            <person name="Vesth T.C."/>
            <person name="Visser J."/>
            <person name="Yu J.-H."/>
            <person name="Zhou M."/>
            <person name="Andersen M.R."/>
            <person name="Archer D.B."/>
            <person name="Baker S.E."/>
            <person name="Benoit I."/>
            <person name="Brakhage A.A."/>
            <person name="Braus G.H."/>
            <person name="Fischer R."/>
            <person name="Frisvad J.C."/>
            <person name="Goldman G.H."/>
            <person name="Houbraken J."/>
            <person name="Oakley B."/>
            <person name="Pocsi I."/>
            <person name="Scazzocchio C."/>
            <person name="Seiboth B."/>
            <person name="vanKuyk P.A."/>
            <person name="Wortman J."/>
            <person name="Dyer P.S."/>
            <person name="Grigoriev I.V."/>
        </authorList>
    </citation>
    <scope>NUCLEOTIDE SEQUENCE [LARGE SCALE GENOMIC DNA]</scope>
    <source>
        <strain evidence="4">CBS 506.65</strain>
    </source>
</reference>
<accession>A0A1L9SK78</accession>
<dbReference type="Proteomes" id="UP000184188">
    <property type="component" value="Unassembled WGS sequence"/>
</dbReference>
<proteinExistence type="predicted"/>
<name>A0A1L9SK78_9EURO</name>
<feature type="compositionally biased region" description="Basic and acidic residues" evidence="1">
    <location>
        <begin position="275"/>
        <end position="288"/>
    </location>
</feature>
<dbReference type="InterPro" id="IPR048401">
    <property type="entry name" value="SLS1_C"/>
</dbReference>